<organism evidence="1 2">
    <name type="scientific">Acinetobacter tandoii</name>
    <dbReference type="NCBI Taxonomy" id="202954"/>
    <lineage>
        <taxon>Bacteria</taxon>
        <taxon>Pseudomonadati</taxon>
        <taxon>Pseudomonadota</taxon>
        <taxon>Gammaproteobacteria</taxon>
        <taxon>Moraxellales</taxon>
        <taxon>Moraxellaceae</taxon>
        <taxon>Acinetobacter</taxon>
    </lineage>
</organism>
<proteinExistence type="predicted"/>
<sequence length="250" mass="27738">MKQKNEQQIRQKGVALIIGAGDATGGEIAKRFARGGYIACMTRRNADKLQPLIDEIEQMGAKAHGFASDARKEEQVIELIEQIESSIGPIEVMVFNIGANVPCSILEETARKYFKIWEMACFSAFLVGREVAKRMVLREQGSIIFTGATAGVRGAANFAAFAGAKHALRALAQSMARELGPKNIHVAHVVVDGAIDTDFIETTFPELYALKSQDGILNPAHIAENYWHLAHQPRDAWTHELDLRPWIERW</sequence>
<dbReference type="Gene3D" id="3.40.50.720">
    <property type="entry name" value="NAD(P)-binding Rossmann-like Domain"/>
    <property type="match status" value="1"/>
</dbReference>
<dbReference type="SUPFAM" id="SSF51735">
    <property type="entry name" value="NAD(P)-binding Rossmann-fold domains"/>
    <property type="match status" value="1"/>
</dbReference>
<dbReference type="RefSeq" id="WP_151504885.1">
    <property type="nucleotide sequence ID" value="NZ_VXLD01000007.1"/>
</dbReference>
<accession>A0A5N4WEA9</accession>
<evidence type="ECO:0000313" key="2">
    <source>
        <dbReference type="Proteomes" id="UP000325788"/>
    </source>
</evidence>
<dbReference type="InterPro" id="IPR002347">
    <property type="entry name" value="SDR_fam"/>
</dbReference>
<dbReference type="CDD" id="cd05373">
    <property type="entry name" value="SDR_c10"/>
    <property type="match status" value="1"/>
</dbReference>
<gene>
    <name evidence="1" type="ORF">F4W09_11525</name>
</gene>
<dbReference type="PANTHER" id="PTHR43431">
    <property type="entry name" value="OXIDOREDUCTASE, SHORT CHAIN DEHYDROGENASE/REDUCTASE FAMILY (AFU_ORTHOLOGUE AFUA_5G14000)"/>
    <property type="match status" value="1"/>
</dbReference>
<reference evidence="1 2" key="1">
    <citation type="submission" date="2019-09" db="EMBL/GenBank/DDBJ databases">
        <title>Draft genome sequence of Acinetobacter tandoii W4-4-4 isolated from environmental water sample.</title>
        <authorList>
            <person name="Wee S.K."/>
            <person name="Yan B."/>
            <person name="Mustaffa S.B."/>
            <person name="Yap E.P.H."/>
        </authorList>
    </citation>
    <scope>NUCLEOTIDE SEQUENCE [LARGE SCALE GENOMIC DNA]</scope>
    <source>
        <strain evidence="1 2">W4-4-4</strain>
    </source>
</reference>
<name>A0A5N4WEA9_9GAMM</name>
<evidence type="ECO:0000313" key="1">
    <source>
        <dbReference type="EMBL" id="KAB1853963.1"/>
    </source>
</evidence>
<comment type="caution">
    <text evidence="1">The sequence shown here is derived from an EMBL/GenBank/DDBJ whole genome shotgun (WGS) entry which is preliminary data.</text>
</comment>
<dbReference type="PRINTS" id="PR00081">
    <property type="entry name" value="GDHRDH"/>
</dbReference>
<dbReference type="AlphaFoldDB" id="A0A5N4WEA9"/>
<dbReference type="Pfam" id="PF00106">
    <property type="entry name" value="adh_short"/>
    <property type="match status" value="1"/>
</dbReference>
<dbReference type="Proteomes" id="UP000325788">
    <property type="component" value="Unassembled WGS sequence"/>
</dbReference>
<dbReference type="PANTHER" id="PTHR43431:SF7">
    <property type="entry name" value="OXIDOREDUCTASE, SHORT CHAIN DEHYDROGENASE_REDUCTASE FAMILY (AFU_ORTHOLOGUE AFUA_5G14000)"/>
    <property type="match status" value="1"/>
</dbReference>
<protein>
    <submittedName>
        <fullName evidence="1">SDR family oxidoreductase</fullName>
    </submittedName>
</protein>
<dbReference type="EMBL" id="VXLD01000007">
    <property type="protein sequence ID" value="KAB1853963.1"/>
    <property type="molecule type" value="Genomic_DNA"/>
</dbReference>
<dbReference type="InterPro" id="IPR036291">
    <property type="entry name" value="NAD(P)-bd_dom_sf"/>
</dbReference>